<gene>
    <name evidence="3" type="ORF">IHE55_24195</name>
</gene>
<keyword evidence="4" id="KW-1185">Reference proteome</keyword>
<evidence type="ECO:0000313" key="3">
    <source>
        <dbReference type="EMBL" id="MBH5337705.1"/>
    </source>
</evidence>
<proteinExistence type="predicted"/>
<sequence>MHDPSTGGASGARGGWREPEDGRVFRELRVADGPTPEQRPTARPLAYVERVLPPGGGSGAYLAARKQGARELALWADPYRRQLLAHVRTVSAAKGAPATFEVLGADGASLARIIREPAARGGRVRTRWTVRQAGAEPAVGYKGRPFWWVVWWLISPVQAAIVVASILGGGDIARTPRRTRWRLGGRTVLDYASGPGGFELEVLADWWDPRVTASLVALLTSHDSWLGNAWDAAAR</sequence>
<protein>
    <recommendedName>
        <fullName evidence="5">SAM-dependent methyltransferase</fullName>
    </recommendedName>
</protein>
<keyword evidence="2" id="KW-1133">Transmembrane helix</keyword>
<keyword evidence="2" id="KW-0812">Transmembrane</keyword>
<keyword evidence="2" id="KW-0472">Membrane</keyword>
<name>A0ABS0NR62_9ACTN</name>
<evidence type="ECO:0000256" key="2">
    <source>
        <dbReference type="SAM" id="Phobius"/>
    </source>
</evidence>
<feature type="transmembrane region" description="Helical" evidence="2">
    <location>
        <begin position="146"/>
        <end position="170"/>
    </location>
</feature>
<reference evidence="3 4" key="1">
    <citation type="submission" date="2020-09" db="EMBL/GenBank/DDBJ databases">
        <title>Biosynthesis of the nuclear factor of activated T cells inhibitor NFAT-133 and its congeners in Streptomyces pactum.</title>
        <authorList>
            <person name="Zhou W."/>
            <person name="Posri P."/>
            <person name="Abugrain M.E."/>
            <person name="Weisberg A.J."/>
            <person name="Chang J.H."/>
            <person name="Mahmud T."/>
        </authorList>
    </citation>
    <scope>NUCLEOTIDE SEQUENCE [LARGE SCALE GENOMIC DNA]</scope>
    <source>
        <strain evidence="3 4">ATCC 27456</strain>
    </source>
</reference>
<evidence type="ECO:0008006" key="5">
    <source>
        <dbReference type="Google" id="ProtNLM"/>
    </source>
</evidence>
<comment type="caution">
    <text evidence="3">The sequence shown here is derived from an EMBL/GenBank/DDBJ whole genome shotgun (WGS) entry which is preliminary data.</text>
</comment>
<dbReference type="Proteomes" id="UP000807371">
    <property type="component" value="Unassembled WGS sequence"/>
</dbReference>
<accession>A0ABS0NR62</accession>
<organism evidence="3 4">
    <name type="scientific">Streptomyces pactum</name>
    <dbReference type="NCBI Taxonomy" id="68249"/>
    <lineage>
        <taxon>Bacteria</taxon>
        <taxon>Bacillati</taxon>
        <taxon>Actinomycetota</taxon>
        <taxon>Actinomycetes</taxon>
        <taxon>Kitasatosporales</taxon>
        <taxon>Streptomycetaceae</taxon>
        <taxon>Streptomyces</taxon>
    </lineage>
</organism>
<evidence type="ECO:0000256" key="1">
    <source>
        <dbReference type="SAM" id="MobiDB-lite"/>
    </source>
</evidence>
<evidence type="ECO:0000313" key="4">
    <source>
        <dbReference type="Proteomes" id="UP000807371"/>
    </source>
</evidence>
<dbReference type="EMBL" id="JACYXC010000001">
    <property type="protein sequence ID" value="MBH5337705.1"/>
    <property type="molecule type" value="Genomic_DNA"/>
</dbReference>
<feature type="region of interest" description="Disordered" evidence="1">
    <location>
        <begin position="1"/>
        <end position="22"/>
    </location>
</feature>